<evidence type="ECO:0000313" key="4">
    <source>
        <dbReference type="Proteomes" id="UP001208570"/>
    </source>
</evidence>
<dbReference type="AlphaFoldDB" id="A0AAD9KD48"/>
<protein>
    <submittedName>
        <fullName evidence="3">Uncharacterized protein</fullName>
    </submittedName>
</protein>
<keyword evidence="2" id="KW-0812">Transmembrane</keyword>
<evidence type="ECO:0000313" key="3">
    <source>
        <dbReference type="EMBL" id="KAK2169504.1"/>
    </source>
</evidence>
<feature type="transmembrane region" description="Helical" evidence="2">
    <location>
        <begin position="6"/>
        <end position="32"/>
    </location>
</feature>
<comment type="caution">
    <text evidence="3">The sequence shown here is derived from an EMBL/GenBank/DDBJ whole genome shotgun (WGS) entry which is preliminary data.</text>
</comment>
<accession>A0AAD9KD48</accession>
<dbReference type="Proteomes" id="UP001208570">
    <property type="component" value="Unassembled WGS sequence"/>
</dbReference>
<evidence type="ECO:0000256" key="1">
    <source>
        <dbReference type="SAM" id="MobiDB-lite"/>
    </source>
</evidence>
<organism evidence="3 4">
    <name type="scientific">Paralvinella palmiformis</name>
    <dbReference type="NCBI Taxonomy" id="53620"/>
    <lineage>
        <taxon>Eukaryota</taxon>
        <taxon>Metazoa</taxon>
        <taxon>Spiralia</taxon>
        <taxon>Lophotrochozoa</taxon>
        <taxon>Annelida</taxon>
        <taxon>Polychaeta</taxon>
        <taxon>Sedentaria</taxon>
        <taxon>Canalipalpata</taxon>
        <taxon>Terebellida</taxon>
        <taxon>Terebelliformia</taxon>
        <taxon>Alvinellidae</taxon>
        <taxon>Paralvinella</taxon>
    </lineage>
</organism>
<name>A0AAD9KD48_9ANNE</name>
<keyword evidence="2" id="KW-1133">Transmembrane helix</keyword>
<gene>
    <name evidence="3" type="ORF">LSH36_9g08006</name>
</gene>
<sequence length="90" mass="10077">MNHNDLTLGLIMASIASLISFVVAVTMCLCCYKPKSADDDDDDSDLPKIATYQSVNDSDQLKRDDVKLLKKHPWQDPKTSSPHLTRKSIK</sequence>
<keyword evidence="2" id="KW-0472">Membrane</keyword>
<proteinExistence type="predicted"/>
<evidence type="ECO:0000256" key="2">
    <source>
        <dbReference type="SAM" id="Phobius"/>
    </source>
</evidence>
<reference evidence="3" key="1">
    <citation type="journal article" date="2023" name="Mol. Biol. Evol.">
        <title>Third-Generation Sequencing Reveals the Adaptive Role of the Epigenome in Three Deep-Sea Polychaetes.</title>
        <authorList>
            <person name="Perez M."/>
            <person name="Aroh O."/>
            <person name="Sun Y."/>
            <person name="Lan Y."/>
            <person name="Juniper S.K."/>
            <person name="Young C.R."/>
            <person name="Angers B."/>
            <person name="Qian P.Y."/>
        </authorList>
    </citation>
    <scope>NUCLEOTIDE SEQUENCE</scope>
    <source>
        <strain evidence="3">P08H-3</strain>
    </source>
</reference>
<dbReference type="EMBL" id="JAODUP010000009">
    <property type="protein sequence ID" value="KAK2169504.1"/>
    <property type="molecule type" value="Genomic_DNA"/>
</dbReference>
<feature type="region of interest" description="Disordered" evidence="1">
    <location>
        <begin position="69"/>
        <end position="90"/>
    </location>
</feature>
<keyword evidence="4" id="KW-1185">Reference proteome</keyword>